<organism evidence="1 2">
    <name type="scientific">Rattus norvegicus</name>
    <name type="common">Rat</name>
    <dbReference type="NCBI Taxonomy" id="10116"/>
    <lineage>
        <taxon>Eukaryota</taxon>
        <taxon>Metazoa</taxon>
        <taxon>Chordata</taxon>
        <taxon>Craniata</taxon>
        <taxon>Vertebrata</taxon>
        <taxon>Euteleostomi</taxon>
        <taxon>Mammalia</taxon>
        <taxon>Eutheria</taxon>
        <taxon>Euarchontoglires</taxon>
        <taxon>Glires</taxon>
        <taxon>Rodentia</taxon>
        <taxon>Myomorpha</taxon>
        <taxon>Muroidea</taxon>
        <taxon>Muridae</taxon>
        <taxon>Murinae</taxon>
        <taxon>Rattus</taxon>
    </lineage>
</organism>
<evidence type="ECO:0000313" key="1">
    <source>
        <dbReference type="EMBL" id="EDL75323.1"/>
    </source>
</evidence>
<protein>
    <submittedName>
        <fullName evidence="1">RCG23875</fullName>
    </submittedName>
</protein>
<gene>
    <name evidence="1" type="ORF">rCG_23875</name>
</gene>
<dbReference type="Proteomes" id="UP000234681">
    <property type="component" value="Chromosome 9"/>
</dbReference>
<dbReference type="EMBL" id="CH474004">
    <property type="protein sequence ID" value="EDL75323.1"/>
    <property type="molecule type" value="Genomic_DNA"/>
</dbReference>
<evidence type="ECO:0000313" key="2">
    <source>
        <dbReference type="Proteomes" id="UP000234681"/>
    </source>
</evidence>
<sequence>MYESLASRWMECLSHILVYFLQKGSYMSYSNYYRCCEHLE</sequence>
<name>A6JVR5_RAT</name>
<proteinExistence type="predicted"/>
<dbReference type="AlphaFoldDB" id="A6JVR5"/>
<accession>A6JVR5</accession>
<reference evidence="2" key="1">
    <citation type="submission" date="2005-09" db="EMBL/GenBank/DDBJ databases">
        <authorList>
            <person name="Mural R.J."/>
            <person name="Li P.W."/>
            <person name="Adams M.D."/>
            <person name="Amanatides P.G."/>
            <person name="Baden-Tillson H."/>
            <person name="Barnstead M."/>
            <person name="Chin S.H."/>
            <person name="Dew I."/>
            <person name="Evans C.A."/>
            <person name="Ferriera S."/>
            <person name="Flanigan M."/>
            <person name="Fosler C."/>
            <person name="Glodek A."/>
            <person name="Gu Z."/>
            <person name="Holt R.A."/>
            <person name="Jennings D."/>
            <person name="Kraft C.L."/>
            <person name="Lu F."/>
            <person name="Nguyen T."/>
            <person name="Nusskern D.R."/>
            <person name="Pfannkoch C.M."/>
            <person name="Sitter C."/>
            <person name="Sutton G.G."/>
            <person name="Venter J.C."/>
            <person name="Wang Z."/>
            <person name="Woodage T."/>
            <person name="Zheng X.H."/>
            <person name="Zhong F."/>
        </authorList>
    </citation>
    <scope>NUCLEOTIDE SEQUENCE [LARGE SCALE GENOMIC DNA]</scope>
    <source>
        <strain>BN</strain>
        <strain evidence="2">Sprague-Dawley</strain>
    </source>
</reference>